<protein>
    <recommendedName>
        <fullName evidence="2">SUI1 domain-containing protein</fullName>
    </recommendedName>
</protein>
<dbReference type="Pfam" id="PF01253">
    <property type="entry name" value="SUI1"/>
    <property type="match status" value="1"/>
</dbReference>
<dbReference type="GO" id="GO:0003743">
    <property type="term" value="F:translation initiation factor activity"/>
    <property type="evidence" value="ECO:0007669"/>
    <property type="project" value="InterPro"/>
</dbReference>
<sequence>MFKRPHSTKQSASISNSVRKRLIKDLISDYLSSSSVATPVANQLVPQNTKLARSNTHLNEQVSIYSDQDGDPIWLRLDKGNGDLIPSVYTLLRYPDLLPIVRTNRTVLEKLVGGADLMVPGLLKESSLTSLRRGTIVAVADLKKSDTSSDQQADQNNDLVEQIWAVGRLAEDGDRLVRSETGKAVITIHTRDDFLWKSGSQRIPQRLDLSDLRGQDPDENPQEVQQSSSLKAEDHDLPDQQPNRTEPPSDPLETTTPSKAISPQDVDEILLSSLLLSLWTSKTERTIPELPMPASLFYSNHVLPFRPTDSAVGVKESSSKNLLKWLKMIQKKGYLTIKEFKATETMVMNINFDHQDVEKVKRYKTLIDGERSKERTQEKHQSREEAEGGVSLASTTRLIELYKPNRSLKQSRWITLTSIDPNRLYTKHAIKEELLEYLNKTQDKFELEKRNIKVDHDLLELLDLDRADNLTKKDANNNISKNPTSGSSASNGNWDQLMTKGTKRMTNMRSTREVILNELVDKKFEAWWRLERGGEQLVEKRGKCPMVELRTKKRAGNKIVTHINGLEIFGIDPIWYSKQLKISRAISTSTHKSLTESSTQLPKAILLQSQQSSQTGSAEVHPLEVECQGDQKRFVAEDLVKRFGIPKQFIKEII</sequence>
<dbReference type="InterPro" id="IPR048248">
    <property type="entry name" value="PUA_eIF2d-like"/>
</dbReference>
<dbReference type="Gene3D" id="3.30.780.10">
    <property type="entry name" value="SUI1-like domain"/>
    <property type="match status" value="1"/>
</dbReference>
<gene>
    <name evidence="3" type="ORF">PPACK8108_LOCUS3345</name>
</gene>
<dbReference type="Pfam" id="PF17832">
    <property type="entry name" value="Pre-PUA"/>
    <property type="match status" value="1"/>
</dbReference>
<dbReference type="SUPFAM" id="SSF88697">
    <property type="entry name" value="PUA domain-like"/>
    <property type="match status" value="1"/>
</dbReference>
<dbReference type="EMBL" id="CALTRL010000607">
    <property type="protein sequence ID" value="CAH7668791.1"/>
    <property type="molecule type" value="Genomic_DNA"/>
</dbReference>
<name>A0AAV0AMS4_PHAPC</name>
<feature type="compositionally biased region" description="Polar residues" evidence="1">
    <location>
        <begin position="240"/>
        <end position="261"/>
    </location>
</feature>
<dbReference type="PANTHER" id="PTHR12217:SF4">
    <property type="entry name" value="EUKARYOTIC TRANSLATION INITIATION FACTOR 2D"/>
    <property type="match status" value="1"/>
</dbReference>
<dbReference type="InterPro" id="IPR036877">
    <property type="entry name" value="SUI1_dom_sf"/>
</dbReference>
<dbReference type="Pfam" id="PF25304">
    <property type="entry name" value="WHD_eIF2D"/>
    <property type="match status" value="1"/>
</dbReference>
<dbReference type="Proteomes" id="UP001153365">
    <property type="component" value="Unassembled WGS sequence"/>
</dbReference>
<dbReference type="InterPro" id="IPR039757">
    <property type="entry name" value="EIF2D"/>
</dbReference>
<evidence type="ECO:0000313" key="4">
    <source>
        <dbReference type="Proteomes" id="UP001153365"/>
    </source>
</evidence>
<dbReference type="GO" id="GO:0001731">
    <property type="term" value="P:formation of translation preinitiation complex"/>
    <property type="evidence" value="ECO:0007669"/>
    <property type="project" value="InterPro"/>
</dbReference>
<dbReference type="PANTHER" id="PTHR12217">
    <property type="entry name" value="EUKARYOTIC TRANSLATION INITIATION FACTOR 2D"/>
    <property type="match status" value="1"/>
</dbReference>
<organism evidence="3 4">
    <name type="scientific">Phakopsora pachyrhizi</name>
    <name type="common">Asian soybean rust disease fungus</name>
    <dbReference type="NCBI Taxonomy" id="170000"/>
    <lineage>
        <taxon>Eukaryota</taxon>
        <taxon>Fungi</taxon>
        <taxon>Dikarya</taxon>
        <taxon>Basidiomycota</taxon>
        <taxon>Pucciniomycotina</taxon>
        <taxon>Pucciniomycetes</taxon>
        <taxon>Pucciniales</taxon>
        <taxon>Phakopsoraceae</taxon>
        <taxon>Phakopsora</taxon>
    </lineage>
</organism>
<reference evidence="3" key="1">
    <citation type="submission" date="2022-06" db="EMBL/GenBank/DDBJ databases">
        <authorList>
            <consortium name="SYNGENTA / RWTH Aachen University"/>
        </authorList>
    </citation>
    <scope>NUCLEOTIDE SEQUENCE</scope>
</reference>
<dbReference type="InterPro" id="IPR015947">
    <property type="entry name" value="PUA-like_sf"/>
</dbReference>
<dbReference type="CDD" id="cd11608">
    <property type="entry name" value="eIF2D_C"/>
    <property type="match status" value="1"/>
</dbReference>
<dbReference type="InterPro" id="IPR041366">
    <property type="entry name" value="Pre-PUA"/>
</dbReference>
<feature type="domain" description="SUI1" evidence="2">
    <location>
        <begin position="547"/>
        <end position="643"/>
    </location>
</feature>
<evidence type="ECO:0000259" key="2">
    <source>
        <dbReference type="PROSITE" id="PS50296"/>
    </source>
</evidence>
<dbReference type="PROSITE" id="PS50890">
    <property type="entry name" value="PUA"/>
    <property type="match status" value="1"/>
</dbReference>
<feature type="compositionally biased region" description="Polar residues" evidence="1">
    <location>
        <begin position="476"/>
        <end position="496"/>
    </location>
</feature>
<accession>A0AAV0AMS4</accession>
<comment type="caution">
    <text evidence="3">The sequence shown here is derived from an EMBL/GenBank/DDBJ whole genome shotgun (WGS) entry which is preliminary data.</text>
</comment>
<dbReference type="SUPFAM" id="SSF55159">
    <property type="entry name" value="eIF1-like"/>
    <property type="match status" value="1"/>
</dbReference>
<proteinExistence type="predicted"/>
<dbReference type="InterPro" id="IPR001950">
    <property type="entry name" value="SUI1"/>
</dbReference>
<evidence type="ECO:0000313" key="3">
    <source>
        <dbReference type="EMBL" id="CAH7668791.1"/>
    </source>
</evidence>
<dbReference type="Pfam" id="PF26292">
    <property type="entry name" value="PUA_elF2D"/>
    <property type="match status" value="1"/>
</dbReference>
<dbReference type="InterPro" id="IPR057429">
    <property type="entry name" value="WH_eIF2D"/>
</dbReference>
<feature type="region of interest" description="Disordered" evidence="1">
    <location>
        <begin position="473"/>
        <end position="496"/>
    </location>
</feature>
<feature type="region of interest" description="Disordered" evidence="1">
    <location>
        <begin position="370"/>
        <end position="390"/>
    </location>
</feature>
<keyword evidence="4" id="KW-1185">Reference proteome</keyword>
<feature type="compositionally biased region" description="Basic and acidic residues" evidence="1">
    <location>
        <begin position="370"/>
        <end position="386"/>
    </location>
</feature>
<feature type="region of interest" description="Disordered" evidence="1">
    <location>
        <begin position="210"/>
        <end position="263"/>
    </location>
</feature>
<evidence type="ECO:0000256" key="1">
    <source>
        <dbReference type="SAM" id="MobiDB-lite"/>
    </source>
</evidence>
<dbReference type="InterPro" id="IPR039759">
    <property type="entry name" value="eIF2D_SUI1"/>
</dbReference>
<dbReference type="AlphaFoldDB" id="A0AAV0AMS4"/>
<dbReference type="Gene3D" id="3.10.400.20">
    <property type="match status" value="1"/>
</dbReference>
<dbReference type="PROSITE" id="PS50296">
    <property type="entry name" value="SUI1"/>
    <property type="match status" value="1"/>
</dbReference>